<dbReference type="RefSeq" id="WP_114353041.1">
    <property type="nucleotide sequence ID" value="NZ_QPJJ01000007.1"/>
</dbReference>
<keyword evidence="1 3" id="KW-0378">Hydrolase</keyword>
<sequence length="492" mass="56626">MDFQDRALLIKNAFVYTSTYNEPKFKRKSILIQNGKVKQVWNGPITDDWNQKVIIWDASNTYLTPPFSNGHSHSYTGILKRTVGALPLDLYMLEAIAYGQNRSTSLIYDSTLLHGYELLRNGYQMTVDHFSERPSLSIEGLASAINAYRKLGLKSVLAPMFADKPYLATLPFSEMKEEIKDVANIKAYEKLISTLLKDFASEQNIAFALGVDGVQRCSDYLLERTSALMKDFNIGWHSHLLESHTQWTYSHLAGESLVKRIDRHGLLNEKSVFAHAIWTTESDRKRMADKGASIVHCTCSNLHLGSGICPIHRYQAYDIPWFLGTDGFNCGTLNAFELMRQAARTSRIASDDRLEWLRAEDVFKKMIKPTNLCKDDWITEFLAEGQPASFLAFHYQDIEPAEFFDEVVYYENGENMRDIMMEGSWIKKEGIDLVYNEDIRCSATRLKELQLDYEIQLKEARTNFGFVDNILSKSWEYALDYFPEQLPKLYKR</sequence>
<dbReference type="PANTHER" id="PTHR43794:SF11">
    <property type="entry name" value="AMIDOHYDROLASE-RELATED DOMAIN-CONTAINING PROTEIN"/>
    <property type="match status" value="1"/>
</dbReference>
<feature type="domain" description="Amidohydrolase-related" evidence="2">
    <location>
        <begin position="62"/>
        <end position="393"/>
    </location>
</feature>
<evidence type="ECO:0000313" key="4">
    <source>
        <dbReference type="Proteomes" id="UP000252585"/>
    </source>
</evidence>
<name>A0A368XP96_9BACI</name>
<dbReference type="GO" id="GO:0016810">
    <property type="term" value="F:hydrolase activity, acting on carbon-nitrogen (but not peptide) bonds"/>
    <property type="evidence" value="ECO:0007669"/>
    <property type="project" value="InterPro"/>
</dbReference>
<dbReference type="Pfam" id="PF01979">
    <property type="entry name" value="Amidohydro_1"/>
    <property type="match status" value="1"/>
</dbReference>
<dbReference type="SUPFAM" id="SSF51338">
    <property type="entry name" value="Composite domain of metallo-dependent hydrolases"/>
    <property type="match status" value="1"/>
</dbReference>
<keyword evidence="4" id="KW-1185">Reference proteome</keyword>
<dbReference type="AlphaFoldDB" id="A0A368XP96"/>
<dbReference type="Proteomes" id="UP000252585">
    <property type="component" value="Unassembled WGS sequence"/>
</dbReference>
<proteinExistence type="predicted"/>
<protein>
    <submittedName>
        <fullName evidence="3">Cytosine/adenosine deaminase-related metal-dependent hydrolase</fullName>
    </submittedName>
</protein>
<dbReference type="Gene3D" id="3.20.20.140">
    <property type="entry name" value="Metal-dependent hydrolases"/>
    <property type="match status" value="1"/>
</dbReference>
<evidence type="ECO:0000256" key="1">
    <source>
        <dbReference type="ARBA" id="ARBA00022801"/>
    </source>
</evidence>
<dbReference type="Gene3D" id="2.30.40.10">
    <property type="entry name" value="Urease, subunit C, domain 1"/>
    <property type="match status" value="1"/>
</dbReference>
<dbReference type="InterPro" id="IPR011059">
    <property type="entry name" value="Metal-dep_hydrolase_composite"/>
</dbReference>
<dbReference type="EMBL" id="QPJJ01000007">
    <property type="protein sequence ID" value="RCW69830.1"/>
    <property type="molecule type" value="Genomic_DNA"/>
</dbReference>
<dbReference type="InterPro" id="IPR050287">
    <property type="entry name" value="MTA/SAH_deaminase"/>
</dbReference>
<accession>A0A368XP96</accession>
<organism evidence="3 4">
    <name type="scientific">Saliterribacillus persicus</name>
    <dbReference type="NCBI Taxonomy" id="930114"/>
    <lineage>
        <taxon>Bacteria</taxon>
        <taxon>Bacillati</taxon>
        <taxon>Bacillota</taxon>
        <taxon>Bacilli</taxon>
        <taxon>Bacillales</taxon>
        <taxon>Bacillaceae</taxon>
        <taxon>Saliterribacillus</taxon>
    </lineage>
</organism>
<evidence type="ECO:0000313" key="3">
    <source>
        <dbReference type="EMBL" id="RCW69830.1"/>
    </source>
</evidence>
<gene>
    <name evidence="3" type="ORF">DFR57_107220</name>
</gene>
<dbReference type="SUPFAM" id="SSF51556">
    <property type="entry name" value="Metallo-dependent hydrolases"/>
    <property type="match status" value="1"/>
</dbReference>
<evidence type="ECO:0000259" key="2">
    <source>
        <dbReference type="Pfam" id="PF01979"/>
    </source>
</evidence>
<dbReference type="OrthoDB" id="9807210at2"/>
<dbReference type="InterPro" id="IPR006680">
    <property type="entry name" value="Amidohydro-rel"/>
</dbReference>
<comment type="caution">
    <text evidence="3">The sequence shown here is derived from an EMBL/GenBank/DDBJ whole genome shotgun (WGS) entry which is preliminary data.</text>
</comment>
<reference evidence="3 4" key="1">
    <citation type="submission" date="2018-07" db="EMBL/GenBank/DDBJ databases">
        <title>Genomic Encyclopedia of Type Strains, Phase IV (KMG-IV): sequencing the most valuable type-strain genomes for metagenomic binning, comparative biology and taxonomic classification.</title>
        <authorList>
            <person name="Goeker M."/>
        </authorList>
    </citation>
    <scope>NUCLEOTIDE SEQUENCE [LARGE SCALE GENOMIC DNA]</scope>
    <source>
        <strain evidence="3 4">DSM 27696</strain>
    </source>
</reference>
<dbReference type="InterPro" id="IPR032466">
    <property type="entry name" value="Metal_Hydrolase"/>
</dbReference>
<dbReference type="PANTHER" id="PTHR43794">
    <property type="entry name" value="AMINOHYDROLASE SSNA-RELATED"/>
    <property type="match status" value="1"/>
</dbReference>